<evidence type="ECO:0000313" key="4">
    <source>
        <dbReference type="Proteomes" id="UP000054350"/>
    </source>
</evidence>
<dbReference type="InterPro" id="IPR050767">
    <property type="entry name" value="Sel1_AlgK"/>
</dbReference>
<dbReference type="AlphaFoldDB" id="A0A0L0T2H4"/>
<dbReference type="Proteomes" id="UP000054350">
    <property type="component" value="Unassembled WGS sequence"/>
</dbReference>
<sequence>MLPTTPPAAAAATARTAAAAASRRAIAARHLTTTRIARAAIKRPVAKPGAASNPTPAPAASPIFPTVDNASDVLDASPVASAAAEPGSATISADALLPSASLLADWRAPTRRPRLMIADAGVTKILDTVDAILGDRTTQEVLKDQDLDKLTAQVRTAEPDSRQWSLLAEVLLAQHPFNIQRAYLLYELARHAGDFNGEYAVARLYLKEKDPTMHQRADQLLHNLAARGHPPSQLLLGAQYVNAGKTKQAIELFETAATNGVKDAWLELGRVHMHAKNPTSALAAFDRAITAGDPRGHHYRAESLKTQRPLPVREIVQCMQRAAEAGVPESQFNLGVMYLAGYHGDHAGGVKQDLSRAKQWFELAAAVGYPPAAFNVAVVALKQGQVERAKRLFAECVEKYPAVREAAQAELSKLEKSTGGTSGKQGDRSCVIM</sequence>
<dbReference type="InterPro" id="IPR006597">
    <property type="entry name" value="Sel1-like"/>
</dbReference>
<dbReference type="GO" id="GO:0036503">
    <property type="term" value="P:ERAD pathway"/>
    <property type="evidence" value="ECO:0007669"/>
    <property type="project" value="TreeGrafter"/>
</dbReference>
<comment type="similarity">
    <text evidence="1">Belongs to the sel-1 family.</text>
</comment>
<proteinExistence type="inferred from homology"/>
<gene>
    <name evidence="3" type="ORF">AMAG_13495</name>
</gene>
<dbReference type="PANTHER" id="PTHR11102:SF147">
    <property type="entry name" value="SEL1L ADAPTOR SUBUNIT OF ERAD E3 UBIQUITIN LIGASE"/>
    <property type="match status" value="1"/>
</dbReference>
<dbReference type="Pfam" id="PF13174">
    <property type="entry name" value="TPR_6"/>
    <property type="match status" value="1"/>
</dbReference>
<dbReference type="STRING" id="578462.A0A0L0T2H4"/>
<dbReference type="VEuPathDB" id="FungiDB:AMAG_13495"/>
<dbReference type="OMA" id="APESMTH"/>
<name>A0A0L0T2H4_ALLM3</name>
<feature type="compositionally biased region" description="Low complexity" evidence="2">
    <location>
        <begin position="48"/>
        <end position="61"/>
    </location>
</feature>
<feature type="region of interest" description="Disordered" evidence="2">
    <location>
        <begin position="413"/>
        <end position="433"/>
    </location>
</feature>
<reference evidence="3 4" key="1">
    <citation type="submission" date="2009-11" db="EMBL/GenBank/DDBJ databases">
        <title>Annotation of Allomyces macrogynus ATCC 38327.</title>
        <authorList>
            <consortium name="The Broad Institute Genome Sequencing Platform"/>
            <person name="Russ C."/>
            <person name="Cuomo C."/>
            <person name="Burger G."/>
            <person name="Gray M.W."/>
            <person name="Holland P.W.H."/>
            <person name="King N."/>
            <person name="Lang F.B.F."/>
            <person name="Roger A.J."/>
            <person name="Ruiz-Trillo I."/>
            <person name="Young S.K."/>
            <person name="Zeng Q."/>
            <person name="Gargeya S."/>
            <person name="Fitzgerald M."/>
            <person name="Haas B."/>
            <person name="Abouelleil A."/>
            <person name="Alvarado L."/>
            <person name="Arachchi H.M."/>
            <person name="Berlin A."/>
            <person name="Chapman S.B."/>
            <person name="Gearin G."/>
            <person name="Goldberg J."/>
            <person name="Griggs A."/>
            <person name="Gujja S."/>
            <person name="Hansen M."/>
            <person name="Heiman D."/>
            <person name="Howarth C."/>
            <person name="Larimer J."/>
            <person name="Lui A."/>
            <person name="MacDonald P.J.P."/>
            <person name="McCowen C."/>
            <person name="Montmayeur A."/>
            <person name="Murphy C."/>
            <person name="Neiman D."/>
            <person name="Pearson M."/>
            <person name="Priest M."/>
            <person name="Roberts A."/>
            <person name="Saif S."/>
            <person name="Shea T."/>
            <person name="Sisk P."/>
            <person name="Stolte C."/>
            <person name="Sykes S."/>
            <person name="Wortman J."/>
            <person name="Nusbaum C."/>
            <person name="Birren B."/>
        </authorList>
    </citation>
    <scope>NUCLEOTIDE SEQUENCE [LARGE SCALE GENOMIC DNA]</scope>
    <source>
        <strain evidence="3 4">ATCC 38327</strain>
    </source>
</reference>
<feature type="region of interest" description="Disordered" evidence="2">
    <location>
        <begin position="42"/>
        <end position="61"/>
    </location>
</feature>
<evidence type="ECO:0000256" key="2">
    <source>
        <dbReference type="SAM" id="MobiDB-lite"/>
    </source>
</evidence>
<dbReference type="EMBL" id="GG745358">
    <property type="protein sequence ID" value="KNE68855.1"/>
    <property type="molecule type" value="Genomic_DNA"/>
</dbReference>
<keyword evidence="4" id="KW-1185">Reference proteome</keyword>
<dbReference type="PANTHER" id="PTHR11102">
    <property type="entry name" value="SEL-1-LIKE PROTEIN"/>
    <property type="match status" value="1"/>
</dbReference>
<organism evidence="3 4">
    <name type="scientific">Allomyces macrogynus (strain ATCC 38327)</name>
    <name type="common">Allomyces javanicus var. macrogynus</name>
    <dbReference type="NCBI Taxonomy" id="578462"/>
    <lineage>
        <taxon>Eukaryota</taxon>
        <taxon>Fungi</taxon>
        <taxon>Fungi incertae sedis</taxon>
        <taxon>Blastocladiomycota</taxon>
        <taxon>Blastocladiomycetes</taxon>
        <taxon>Blastocladiales</taxon>
        <taxon>Blastocladiaceae</taxon>
        <taxon>Allomyces</taxon>
    </lineage>
</organism>
<dbReference type="Pfam" id="PF13432">
    <property type="entry name" value="TPR_16"/>
    <property type="match status" value="1"/>
</dbReference>
<dbReference type="InterPro" id="IPR019734">
    <property type="entry name" value="TPR_rpt"/>
</dbReference>
<dbReference type="SUPFAM" id="SSF81901">
    <property type="entry name" value="HCP-like"/>
    <property type="match status" value="1"/>
</dbReference>
<dbReference type="OrthoDB" id="2425131at2759"/>
<evidence type="ECO:0000313" key="3">
    <source>
        <dbReference type="EMBL" id="KNE68855.1"/>
    </source>
</evidence>
<dbReference type="InterPro" id="IPR011990">
    <property type="entry name" value="TPR-like_helical_dom_sf"/>
</dbReference>
<dbReference type="GO" id="GO:0005789">
    <property type="term" value="C:endoplasmic reticulum membrane"/>
    <property type="evidence" value="ECO:0007669"/>
    <property type="project" value="TreeGrafter"/>
</dbReference>
<dbReference type="SMART" id="SM00671">
    <property type="entry name" value="SEL1"/>
    <property type="match status" value="3"/>
</dbReference>
<dbReference type="Pfam" id="PF08238">
    <property type="entry name" value="Sel1"/>
    <property type="match status" value="1"/>
</dbReference>
<evidence type="ECO:0000256" key="1">
    <source>
        <dbReference type="ARBA" id="ARBA00038101"/>
    </source>
</evidence>
<dbReference type="Gene3D" id="1.25.40.10">
    <property type="entry name" value="Tetratricopeptide repeat domain"/>
    <property type="match status" value="1"/>
</dbReference>
<reference evidence="4" key="2">
    <citation type="submission" date="2009-11" db="EMBL/GenBank/DDBJ databases">
        <title>The Genome Sequence of Allomyces macrogynus strain ATCC 38327.</title>
        <authorList>
            <consortium name="The Broad Institute Genome Sequencing Platform"/>
            <person name="Russ C."/>
            <person name="Cuomo C."/>
            <person name="Shea T."/>
            <person name="Young S.K."/>
            <person name="Zeng Q."/>
            <person name="Koehrsen M."/>
            <person name="Haas B."/>
            <person name="Borodovsky M."/>
            <person name="Guigo R."/>
            <person name="Alvarado L."/>
            <person name="Berlin A."/>
            <person name="Borenstein D."/>
            <person name="Chen Z."/>
            <person name="Engels R."/>
            <person name="Freedman E."/>
            <person name="Gellesch M."/>
            <person name="Goldberg J."/>
            <person name="Griggs A."/>
            <person name="Gujja S."/>
            <person name="Heiman D."/>
            <person name="Hepburn T."/>
            <person name="Howarth C."/>
            <person name="Jen D."/>
            <person name="Larson L."/>
            <person name="Lewis B."/>
            <person name="Mehta T."/>
            <person name="Park D."/>
            <person name="Pearson M."/>
            <person name="Roberts A."/>
            <person name="Saif S."/>
            <person name="Shenoy N."/>
            <person name="Sisk P."/>
            <person name="Stolte C."/>
            <person name="Sykes S."/>
            <person name="Walk T."/>
            <person name="White J."/>
            <person name="Yandava C."/>
            <person name="Burger G."/>
            <person name="Gray M.W."/>
            <person name="Holland P.W.H."/>
            <person name="King N."/>
            <person name="Lang F.B.F."/>
            <person name="Roger A.J."/>
            <person name="Ruiz-Trillo I."/>
            <person name="Lander E."/>
            <person name="Nusbaum C."/>
        </authorList>
    </citation>
    <scope>NUCLEOTIDE SEQUENCE [LARGE SCALE GENOMIC DNA]</scope>
    <source>
        <strain evidence="4">ATCC 38327</strain>
    </source>
</reference>
<protein>
    <submittedName>
        <fullName evidence="3">Uncharacterized protein</fullName>
    </submittedName>
</protein>
<accession>A0A0L0T2H4</accession>